<sequence length="253" mass="28606">MSALGNLKVVVSYLRSGIDVNSKNRMNGWTALHWACVRGHNRVVETLIRAGADVYVTNSKGRWPIDVCKDNQTRELFRYHMKDEEVDAAIQNSETHAADSTVFVPNYMANPDLSAAWESPTNTTIADDEANYARSIERERSYQSPLIQATGPTADSCLGREFFVYKDVCDESHLLGSVFVDDIRSQKISELISQIRQELDDVPMSFSILRYNGQQAVPVGKKQEEFSLERVFRGENDAVVVKPKENSIHRFLN</sequence>
<dbReference type="SMART" id="SM00248">
    <property type="entry name" value="ANK"/>
    <property type="match status" value="1"/>
</dbReference>
<evidence type="ECO:0000313" key="3">
    <source>
        <dbReference type="Proteomes" id="UP001145021"/>
    </source>
</evidence>
<organism evidence="2 3">
    <name type="scientific">Coemansia asiatica</name>
    <dbReference type="NCBI Taxonomy" id="1052880"/>
    <lineage>
        <taxon>Eukaryota</taxon>
        <taxon>Fungi</taxon>
        <taxon>Fungi incertae sedis</taxon>
        <taxon>Zoopagomycota</taxon>
        <taxon>Kickxellomycotina</taxon>
        <taxon>Kickxellomycetes</taxon>
        <taxon>Kickxellales</taxon>
        <taxon>Kickxellaceae</taxon>
        <taxon>Coemansia</taxon>
    </lineage>
</organism>
<dbReference type="Gene3D" id="1.25.40.20">
    <property type="entry name" value="Ankyrin repeat-containing domain"/>
    <property type="match status" value="1"/>
</dbReference>
<gene>
    <name evidence="2" type="ORF">LPJ64_001118</name>
</gene>
<reference evidence="2" key="1">
    <citation type="submission" date="2022-07" db="EMBL/GenBank/DDBJ databases">
        <title>Phylogenomic reconstructions and comparative analyses of Kickxellomycotina fungi.</title>
        <authorList>
            <person name="Reynolds N.K."/>
            <person name="Stajich J.E."/>
            <person name="Barry K."/>
            <person name="Grigoriev I.V."/>
            <person name="Crous P."/>
            <person name="Smith M.E."/>
        </authorList>
    </citation>
    <scope>NUCLEOTIDE SEQUENCE</scope>
    <source>
        <strain evidence="2">NBRC 105413</strain>
    </source>
</reference>
<dbReference type="PROSITE" id="PS50088">
    <property type="entry name" value="ANK_REPEAT"/>
    <property type="match status" value="1"/>
</dbReference>
<protein>
    <recommendedName>
        <fullName evidence="4">ANK_REP_REGION domain-containing protein</fullName>
    </recommendedName>
</protein>
<dbReference type="InterPro" id="IPR002110">
    <property type="entry name" value="Ankyrin_rpt"/>
</dbReference>
<evidence type="ECO:0000313" key="2">
    <source>
        <dbReference type="EMBL" id="KAJ1647522.1"/>
    </source>
</evidence>
<name>A0A9W7XQA2_9FUNG</name>
<dbReference type="PANTHER" id="PTHR24192">
    <property type="entry name" value="ANKYRIN REPEAT DOMAIN 40"/>
    <property type="match status" value="1"/>
</dbReference>
<dbReference type="SUPFAM" id="SSF48403">
    <property type="entry name" value="Ankyrin repeat"/>
    <property type="match status" value="1"/>
</dbReference>
<dbReference type="AlphaFoldDB" id="A0A9W7XQA2"/>
<dbReference type="PANTHER" id="PTHR24192:SF3">
    <property type="entry name" value="ANKYRIN REPEAT DOMAIN 40"/>
    <property type="match status" value="1"/>
</dbReference>
<proteinExistence type="predicted"/>
<dbReference type="InterPro" id="IPR039195">
    <property type="entry name" value="ANKRD40"/>
</dbReference>
<keyword evidence="3" id="KW-1185">Reference proteome</keyword>
<evidence type="ECO:0000256" key="1">
    <source>
        <dbReference type="PROSITE-ProRule" id="PRU00023"/>
    </source>
</evidence>
<dbReference type="Proteomes" id="UP001145021">
    <property type="component" value="Unassembled WGS sequence"/>
</dbReference>
<dbReference type="EMBL" id="JANBOH010000027">
    <property type="protein sequence ID" value="KAJ1647522.1"/>
    <property type="molecule type" value="Genomic_DNA"/>
</dbReference>
<keyword evidence="1" id="KW-0040">ANK repeat</keyword>
<comment type="caution">
    <text evidence="2">The sequence shown here is derived from an EMBL/GenBank/DDBJ whole genome shotgun (WGS) entry which is preliminary data.</text>
</comment>
<feature type="repeat" description="ANK" evidence="1">
    <location>
        <begin position="27"/>
        <end position="59"/>
    </location>
</feature>
<dbReference type="InterPro" id="IPR036770">
    <property type="entry name" value="Ankyrin_rpt-contain_sf"/>
</dbReference>
<dbReference type="Pfam" id="PF00023">
    <property type="entry name" value="Ank"/>
    <property type="match status" value="1"/>
</dbReference>
<dbReference type="PROSITE" id="PS50297">
    <property type="entry name" value="ANK_REP_REGION"/>
    <property type="match status" value="1"/>
</dbReference>
<evidence type="ECO:0008006" key="4">
    <source>
        <dbReference type="Google" id="ProtNLM"/>
    </source>
</evidence>
<accession>A0A9W7XQA2</accession>